<keyword evidence="4" id="KW-1185">Reference proteome</keyword>
<dbReference type="Gene3D" id="3.90.1200.10">
    <property type="match status" value="1"/>
</dbReference>
<dbReference type="Pfam" id="PF01636">
    <property type="entry name" value="APH"/>
    <property type="match status" value="1"/>
</dbReference>
<dbReference type="Proteomes" id="UP001596156">
    <property type="component" value="Unassembled WGS sequence"/>
</dbReference>
<dbReference type="InterPro" id="IPR000086">
    <property type="entry name" value="NUDIX_hydrolase_dom"/>
</dbReference>
<dbReference type="Gene3D" id="3.90.79.10">
    <property type="entry name" value="Nucleoside Triphosphate Pyrophosphohydrolase"/>
    <property type="match status" value="1"/>
</dbReference>
<dbReference type="InterPro" id="IPR002575">
    <property type="entry name" value="Aminoglycoside_PTrfase"/>
</dbReference>
<organism evidence="3 4">
    <name type="scientific">Streptomyces fimbriatus</name>
    <dbReference type="NCBI Taxonomy" id="68197"/>
    <lineage>
        <taxon>Bacteria</taxon>
        <taxon>Bacillati</taxon>
        <taxon>Actinomycetota</taxon>
        <taxon>Actinomycetes</taxon>
        <taxon>Kitasatosporales</taxon>
        <taxon>Streptomycetaceae</taxon>
        <taxon>Streptomyces</taxon>
    </lineage>
</organism>
<dbReference type="SUPFAM" id="SSF56112">
    <property type="entry name" value="Protein kinase-like (PK-like)"/>
    <property type="match status" value="1"/>
</dbReference>
<evidence type="ECO:0000313" key="3">
    <source>
        <dbReference type="EMBL" id="MFC5229749.1"/>
    </source>
</evidence>
<dbReference type="RefSeq" id="WP_344646141.1">
    <property type="nucleotide sequence ID" value="NZ_BAAASS010000030.1"/>
</dbReference>
<dbReference type="CDD" id="cd04683">
    <property type="entry name" value="NUDIX_Hydrolase"/>
    <property type="match status" value="1"/>
</dbReference>
<name>A0ABW0DIP2_STRFI</name>
<reference evidence="4" key="1">
    <citation type="journal article" date="2019" name="Int. J. Syst. Evol. Microbiol.">
        <title>The Global Catalogue of Microorganisms (GCM) 10K type strain sequencing project: providing services to taxonomists for standard genome sequencing and annotation.</title>
        <authorList>
            <consortium name="The Broad Institute Genomics Platform"/>
            <consortium name="The Broad Institute Genome Sequencing Center for Infectious Disease"/>
            <person name="Wu L."/>
            <person name="Ma J."/>
        </authorList>
    </citation>
    <scope>NUCLEOTIDE SEQUENCE [LARGE SCALE GENOMIC DNA]</scope>
    <source>
        <strain evidence="4">CCM 8479</strain>
    </source>
</reference>
<dbReference type="Pfam" id="PF00293">
    <property type="entry name" value="NUDIX"/>
    <property type="match status" value="1"/>
</dbReference>
<feature type="region of interest" description="Disordered" evidence="1">
    <location>
        <begin position="464"/>
        <end position="495"/>
    </location>
</feature>
<evidence type="ECO:0000259" key="2">
    <source>
        <dbReference type="PROSITE" id="PS51462"/>
    </source>
</evidence>
<dbReference type="PANTHER" id="PTHR21310">
    <property type="entry name" value="AMINOGLYCOSIDE PHOSPHOTRANSFERASE-RELATED-RELATED"/>
    <property type="match status" value="1"/>
</dbReference>
<evidence type="ECO:0000256" key="1">
    <source>
        <dbReference type="SAM" id="MobiDB-lite"/>
    </source>
</evidence>
<evidence type="ECO:0000313" key="4">
    <source>
        <dbReference type="Proteomes" id="UP001596156"/>
    </source>
</evidence>
<feature type="domain" description="Nudix hydrolase" evidence="2">
    <location>
        <begin position="8"/>
        <end position="146"/>
    </location>
</feature>
<comment type="caution">
    <text evidence="3">The sequence shown here is derived from an EMBL/GenBank/DDBJ whole genome shotgun (WGS) entry which is preliminary data.</text>
</comment>
<dbReference type="SUPFAM" id="SSF55811">
    <property type="entry name" value="Nudix"/>
    <property type="match status" value="1"/>
</dbReference>
<proteinExistence type="predicted"/>
<dbReference type="PROSITE" id="PS51462">
    <property type="entry name" value="NUDIX"/>
    <property type="match status" value="1"/>
</dbReference>
<sequence>MSGLRHTEPLDVHLIAVRNGAAGPEVLLSRRAGNVCAARLWHLPSGHLDGPHEDVVTALVRETREETGVLVDPALVRAAVTVHHRSPGGGSRVGFFFEVRHWSGTPQVMEPAVCDAMDWFPLDVLPQPMVAYCRAGLDAYRAEARMAVHFQEPGDPIAYDPAADRLVLVADRGTDRAAPEGAVRDFTERAVGRITGWTDVSWAREGSRVWRAHGAEGGTWYVKIHQNDRFHRREVRALRTWAPSLGAAAPRLVAADPKLRAVVLTAVPGRPLYGAVLSPERERAVFRRIGALARRIHQASPPRPAPAGPGPALAKADRHLAGARPQLAPEDEDFVRELVQQARSLPPLEWVETHGDFQLRNILHADANDGDEADDFIAVIDFERSEPGPAVRDLVRLSDAWAGRPGLYSAFLAGYGRTLTGAEEARLVIDAVLDAVSGISFGASHGDPELVERGRRTLARLRAEHHAHSVQAGGSRKRAEPGRPSTAGQQAPRPH</sequence>
<protein>
    <submittedName>
        <fullName evidence="3">Phosphotransferase</fullName>
    </submittedName>
</protein>
<gene>
    <name evidence="3" type="ORF">ACFPN6_35420</name>
</gene>
<dbReference type="InterPro" id="IPR015797">
    <property type="entry name" value="NUDIX_hydrolase-like_dom_sf"/>
</dbReference>
<dbReference type="EMBL" id="JBHSKL010000057">
    <property type="protein sequence ID" value="MFC5229749.1"/>
    <property type="molecule type" value="Genomic_DNA"/>
</dbReference>
<accession>A0ABW0DIP2</accession>
<dbReference type="InterPro" id="IPR051678">
    <property type="entry name" value="AGP_Transferase"/>
</dbReference>
<dbReference type="InterPro" id="IPR011009">
    <property type="entry name" value="Kinase-like_dom_sf"/>
</dbReference>